<dbReference type="PROSITE" id="PS51677">
    <property type="entry name" value="NODB"/>
    <property type="match status" value="1"/>
</dbReference>
<dbReference type="InterPro" id="IPR011330">
    <property type="entry name" value="Glyco_hydro/deAcase_b/a-brl"/>
</dbReference>
<dbReference type="Pfam" id="PF01522">
    <property type="entry name" value="Polysacc_deac_1"/>
    <property type="match status" value="1"/>
</dbReference>
<dbReference type="InterPro" id="IPR050248">
    <property type="entry name" value="Polysacc_deacetylase_ArnD"/>
</dbReference>
<dbReference type="EMBL" id="MDKC01000032">
    <property type="protein sequence ID" value="ODG91149.1"/>
    <property type="molecule type" value="Genomic_DNA"/>
</dbReference>
<sequence length="326" mass="36736">MGRSRLKVLAFVMALFLAILVVRNQYTNQYVRNLTSKTSFVTAKTNGLFDEIKTKAPTFEIPPKDAYVDSVWKAIPGYNGLTVDVNASYKKMKAKGKFDENKLVFKEVSPKVHLKDLPPSPVYKGNPEKPMVAFTINVAWGNEYIPKMLEVLKKHNANATFFLEGRWVKNNPTVAQLITAADQEVGNHSYTHPDMARLGSQQIRNEITQTNSVILATTDQKVVWFAPPSGSYRDEVVKIASSLGLKTIMWTADTIDWQKPPREVIINRVMKKVENGTIVLMHPTKPTAEALDELITKIEASGRKVVNISTLLDEKRYDTIKKVENK</sequence>
<reference evidence="2 3" key="1">
    <citation type="submission" date="2016-07" db="EMBL/GenBank/DDBJ databases">
        <authorList>
            <person name="Townsley L."/>
            <person name="Shank E.A."/>
        </authorList>
    </citation>
    <scope>NUCLEOTIDE SEQUENCE [LARGE SCALE GENOMIC DNA]</scope>
    <source>
        <strain evidence="2 3">CH01</strain>
    </source>
</reference>
<dbReference type="PANTHER" id="PTHR10587">
    <property type="entry name" value="GLYCOSYL TRANSFERASE-RELATED"/>
    <property type="match status" value="1"/>
</dbReference>
<feature type="domain" description="NodB homology" evidence="1">
    <location>
        <begin position="130"/>
        <end position="306"/>
    </location>
</feature>
<proteinExistence type="predicted"/>
<dbReference type="CDD" id="cd10950">
    <property type="entry name" value="CE4_BsYlxY_like"/>
    <property type="match status" value="1"/>
</dbReference>
<evidence type="ECO:0000313" key="2">
    <source>
        <dbReference type="EMBL" id="ODG91149.1"/>
    </source>
</evidence>
<comment type="caution">
    <text evidence="2">The sequence shown here is derived from an EMBL/GenBank/DDBJ whole genome shotgun (WGS) entry which is preliminary data.</text>
</comment>
<dbReference type="RefSeq" id="WP_069034501.1">
    <property type="nucleotide sequence ID" value="NZ_MDKC01000032.1"/>
</dbReference>
<dbReference type="Gene3D" id="3.20.20.370">
    <property type="entry name" value="Glycoside hydrolase/deacetylase"/>
    <property type="match status" value="1"/>
</dbReference>
<dbReference type="InterPro" id="IPR002509">
    <property type="entry name" value="NODB_dom"/>
</dbReference>
<dbReference type="Proteomes" id="UP000094580">
    <property type="component" value="Unassembled WGS sequence"/>
</dbReference>
<protein>
    <recommendedName>
        <fullName evidence="1">NodB homology domain-containing protein</fullName>
    </recommendedName>
</protein>
<dbReference type="PANTHER" id="PTHR10587:SF80">
    <property type="entry name" value="CHITOOLIGOSACCHARIDE DEACETYLASE"/>
    <property type="match status" value="1"/>
</dbReference>
<evidence type="ECO:0000313" key="3">
    <source>
        <dbReference type="Proteomes" id="UP000094580"/>
    </source>
</evidence>
<dbReference type="InterPro" id="IPR014228">
    <property type="entry name" value="Spore_polysacc_deacetyl_YlxY"/>
</dbReference>
<evidence type="ECO:0000259" key="1">
    <source>
        <dbReference type="PROSITE" id="PS51677"/>
    </source>
</evidence>
<keyword evidence="3" id="KW-1185">Reference proteome</keyword>
<gene>
    <name evidence="2" type="ORF">BED47_08985</name>
</gene>
<accession>A0ABX2ZRQ1</accession>
<dbReference type="SUPFAM" id="SSF88713">
    <property type="entry name" value="Glycoside hydrolase/deacetylase"/>
    <property type="match status" value="1"/>
</dbReference>
<organism evidence="2 3">
    <name type="scientific">Gottfriedia luciferensis</name>
    <dbReference type="NCBI Taxonomy" id="178774"/>
    <lineage>
        <taxon>Bacteria</taxon>
        <taxon>Bacillati</taxon>
        <taxon>Bacillota</taxon>
        <taxon>Bacilli</taxon>
        <taxon>Bacillales</taxon>
        <taxon>Bacillaceae</taxon>
        <taxon>Gottfriedia</taxon>
    </lineage>
</organism>
<name>A0ABX2ZRQ1_9BACI</name>
<dbReference type="NCBIfam" id="TIGR02873">
    <property type="entry name" value="spore_ylxY"/>
    <property type="match status" value="1"/>
</dbReference>